<dbReference type="OrthoDB" id="1751334at2759"/>
<feature type="compositionally biased region" description="Basic residues" evidence="1">
    <location>
        <begin position="94"/>
        <end position="104"/>
    </location>
</feature>
<proteinExistence type="predicted"/>
<gene>
    <name evidence="2" type="ORF">J1N35_018365</name>
</gene>
<organism evidence="2 3">
    <name type="scientific">Gossypium stocksii</name>
    <dbReference type="NCBI Taxonomy" id="47602"/>
    <lineage>
        <taxon>Eukaryota</taxon>
        <taxon>Viridiplantae</taxon>
        <taxon>Streptophyta</taxon>
        <taxon>Embryophyta</taxon>
        <taxon>Tracheophyta</taxon>
        <taxon>Spermatophyta</taxon>
        <taxon>Magnoliopsida</taxon>
        <taxon>eudicotyledons</taxon>
        <taxon>Gunneridae</taxon>
        <taxon>Pentapetalae</taxon>
        <taxon>rosids</taxon>
        <taxon>malvids</taxon>
        <taxon>Malvales</taxon>
        <taxon>Malvaceae</taxon>
        <taxon>Malvoideae</taxon>
        <taxon>Gossypium</taxon>
    </lineage>
</organism>
<keyword evidence="3" id="KW-1185">Reference proteome</keyword>
<name>A0A9D3VQJ0_9ROSI</name>
<comment type="caution">
    <text evidence="2">The sequence shown here is derived from an EMBL/GenBank/DDBJ whole genome shotgun (WGS) entry which is preliminary data.</text>
</comment>
<dbReference type="AlphaFoldDB" id="A0A9D3VQJ0"/>
<sequence length="111" mass="12773">MEVSLVVYVTVEMHETNRVLRQLECKTSVLNVLHAYAIGTSDDNDANNYYRLSITDDAQWQPRMQGSQLTEGEEEELPIPQPQRPQSCTEAKPRRNPTRNRRPPRCSTNSD</sequence>
<feature type="compositionally biased region" description="Polar residues" evidence="1">
    <location>
        <begin position="60"/>
        <end position="70"/>
    </location>
</feature>
<dbReference type="EMBL" id="JAIQCV010000006">
    <property type="protein sequence ID" value="KAH1091108.1"/>
    <property type="molecule type" value="Genomic_DNA"/>
</dbReference>
<evidence type="ECO:0000256" key="1">
    <source>
        <dbReference type="SAM" id="MobiDB-lite"/>
    </source>
</evidence>
<dbReference type="Proteomes" id="UP000828251">
    <property type="component" value="Unassembled WGS sequence"/>
</dbReference>
<evidence type="ECO:0000313" key="3">
    <source>
        <dbReference type="Proteomes" id="UP000828251"/>
    </source>
</evidence>
<evidence type="ECO:0000313" key="2">
    <source>
        <dbReference type="EMBL" id="KAH1091108.1"/>
    </source>
</evidence>
<protein>
    <submittedName>
        <fullName evidence="2">Uncharacterized protein</fullName>
    </submittedName>
</protein>
<feature type="region of interest" description="Disordered" evidence="1">
    <location>
        <begin position="60"/>
        <end position="111"/>
    </location>
</feature>
<reference evidence="2 3" key="1">
    <citation type="journal article" date="2021" name="Plant Biotechnol. J.">
        <title>Multi-omics assisted identification of the key and species-specific regulatory components of drought-tolerant mechanisms in Gossypium stocksii.</title>
        <authorList>
            <person name="Yu D."/>
            <person name="Ke L."/>
            <person name="Zhang D."/>
            <person name="Wu Y."/>
            <person name="Sun Y."/>
            <person name="Mei J."/>
            <person name="Sun J."/>
            <person name="Sun Y."/>
        </authorList>
    </citation>
    <scope>NUCLEOTIDE SEQUENCE [LARGE SCALE GENOMIC DNA]</scope>
    <source>
        <strain evidence="3">cv. E1</strain>
        <tissue evidence="2">Leaf</tissue>
    </source>
</reference>
<accession>A0A9D3VQJ0</accession>